<gene>
    <name evidence="1" type="ORF">SAMEA4412673_01372</name>
</gene>
<evidence type="ECO:0000313" key="1">
    <source>
        <dbReference type="EMBL" id="SNV47419.1"/>
    </source>
</evidence>
<organism evidence="1 2">
    <name type="scientific">Sphingobacterium mizutaii</name>
    <dbReference type="NCBI Taxonomy" id="1010"/>
    <lineage>
        <taxon>Bacteria</taxon>
        <taxon>Pseudomonadati</taxon>
        <taxon>Bacteroidota</taxon>
        <taxon>Sphingobacteriia</taxon>
        <taxon>Sphingobacteriales</taxon>
        <taxon>Sphingobacteriaceae</taxon>
        <taxon>Sphingobacterium</taxon>
    </lineage>
</organism>
<protein>
    <submittedName>
        <fullName evidence="1">Uncharacterized protein</fullName>
    </submittedName>
</protein>
<dbReference type="Proteomes" id="UP000215355">
    <property type="component" value="Chromosome 1"/>
</dbReference>
<dbReference type="EMBL" id="LT906468">
    <property type="protein sequence ID" value="SNV47419.1"/>
    <property type="molecule type" value="Genomic_DNA"/>
</dbReference>
<proteinExistence type="predicted"/>
<name>A0AAJ4XA97_9SPHI</name>
<evidence type="ECO:0000313" key="2">
    <source>
        <dbReference type="Proteomes" id="UP000215355"/>
    </source>
</evidence>
<accession>A0AAJ4XA97</accession>
<dbReference type="AlphaFoldDB" id="A0AAJ4XA97"/>
<reference evidence="1 2" key="1">
    <citation type="submission" date="2017-06" db="EMBL/GenBank/DDBJ databases">
        <authorList>
            <consortium name="Pathogen Informatics"/>
        </authorList>
    </citation>
    <scope>NUCLEOTIDE SEQUENCE [LARGE SCALE GENOMIC DNA]</scope>
    <source>
        <strain evidence="1 2">NCTC12149</strain>
    </source>
</reference>
<dbReference type="KEGG" id="smiz:4412673_01372"/>
<sequence>MTKESKQKIKEFHDFEPLTQTYTHGTKENL</sequence>